<accession>A0A9W4TKU9</accession>
<reference evidence="1" key="1">
    <citation type="submission" date="2022-09" db="EMBL/GenBank/DDBJ databases">
        <authorList>
            <person name="Duchaud E."/>
        </authorList>
    </citation>
    <scope>NUCLEOTIDE SEQUENCE</scope>
    <source>
        <strain evidence="1">TRV642</strain>
    </source>
</reference>
<evidence type="ECO:0000313" key="1">
    <source>
        <dbReference type="EMBL" id="CAI2769150.1"/>
    </source>
</evidence>
<dbReference type="AlphaFoldDB" id="A0A9W4TKU9"/>
<organism evidence="1 2">
    <name type="scientific">Flavobacterium collinsii</name>
    <dbReference type="NCBI Taxonomy" id="1114861"/>
    <lineage>
        <taxon>Bacteria</taxon>
        <taxon>Pseudomonadati</taxon>
        <taxon>Bacteroidota</taxon>
        <taxon>Flavobacteriia</taxon>
        <taxon>Flavobacteriales</taxon>
        <taxon>Flavobacteriaceae</taxon>
        <taxon>Flavobacterium</taxon>
    </lineage>
</organism>
<gene>
    <name evidence="1" type="ORF">TRV642_4503</name>
</gene>
<dbReference type="SUPFAM" id="SSF55486">
    <property type="entry name" value="Metalloproteases ('zincins'), catalytic domain"/>
    <property type="match status" value="1"/>
</dbReference>
<sequence>MPIEPFDFTYTLTSQSEENEVLNTLGKGRTKEFEPKSYFFTESTIAAQSSAEGAYGPDFVETNTKFNITTQFELANKKAYAVTSGQILIVPQSGEGNESKVNVFIKPLKHVDVGVPIKYYVYRGLKKELFINSRNNILPKDSTNTPFMTKVWTDLVNFNELKEPLPEIPASLFGFSTTETNTNSLDAKFFNTYTVTSTDENKAYNLPIIEAGQYFGEFKDNKGGFEIVLNDGFYYQEKSDTGFQFDLNFAKVEKAVLDVANIANNPNISEKIYRENVQKFLDPAAFYGAHITEKEKGEIKVVDNVAKYNTKTDIYNNIINKFSNKHKCYIYLQCNRGRSFNFDEALGIDPLKIGISESLVTSQYKTNDWPIIINEFEQTHTSDENSKRKGLNDLSIQLKFKTQQKNLTLYNTFGNCSNEKVKGNFLTNLDLVDENNIATQNYTNSVNYKLVNNYNLSENNLVNKNIATFIYINYNEKEVDYFNDLFGPINIEPIVKLHGEPSNSIVQKTSNKNLRINSKDEIVSVYNQELIINGKITIPSPPVSIIEDSRTRLYVLKKVDSITNSEKNSSELMAFSDGFGYVNTKDQFGSYVYGDKGYTIWKGKSGSGTKAIKTLQLINFERDSNATNFMQLGLTELDYNRLIYNNEEKIEQSTHLPKNATNIFFHLDDTGIIQNSEYKKYKLGVKYLTNNEIAFTFPTDDVYIYTIDGYYFFTKMYSEKFGFAEEFGKSTFNFRTKQDYRGEFGFDWLRIGDVNGELPYEDSIISGFEEKQWNGTGWNTQFDSRPEAFEALKKEYINIKTPVGQEIYYVPFLNIYPPDAIVATPAPVSTVTLKVVADIKEDSLNIRYDYDTTLFLVSSSLLTGSIEKGIYQNIEITIACLKEFDQDQIIKVIGTSQLPNEATKENIIGILKVCKNSRKTNNENLEVVIVKVITDIDKNGSEDTDPAYVSPEFMGIDEKNQLISTLYQSLIYKENINISTASPLNMMGFPKFRKDEADTYYKKVIAGGKSAEIEYLLDDGRIQDDLIAELHAKQPEYDNYLKVFVFAVNGINADGFEIGGRAKKIGSRSCAMYRARPPKATLAHEVLHAIGLYHTHSDGPIVNSNQKYVYPRYNSNASNGPIVISGTTDNIMSYTSNAQITTWKWQWKILKSILNGLD</sequence>
<dbReference type="Proteomes" id="UP001152749">
    <property type="component" value="Chromosome"/>
</dbReference>
<dbReference type="RefSeq" id="WP_263361594.1">
    <property type="nucleotide sequence ID" value="NZ_OX336425.1"/>
</dbReference>
<dbReference type="KEGG" id="fcs:TRV642_4503"/>
<protein>
    <submittedName>
        <fullName evidence="1">Uncharacterized protein</fullName>
    </submittedName>
</protein>
<proteinExistence type="predicted"/>
<evidence type="ECO:0000313" key="2">
    <source>
        <dbReference type="Proteomes" id="UP001152749"/>
    </source>
</evidence>
<name>A0A9W4TKU9_9FLAO</name>
<dbReference type="EMBL" id="OX336425">
    <property type="protein sequence ID" value="CAI2769150.1"/>
    <property type="molecule type" value="Genomic_DNA"/>
</dbReference>